<feature type="signal peptide" evidence="1">
    <location>
        <begin position="1"/>
        <end position="18"/>
    </location>
</feature>
<reference evidence="2 3" key="1">
    <citation type="submission" date="2019-07" db="EMBL/GenBank/DDBJ databases">
        <title>Whole genome shotgun sequence of Deinococcus cellulosilyticus NBRC 106333.</title>
        <authorList>
            <person name="Hosoyama A."/>
            <person name="Uohara A."/>
            <person name="Ohji S."/>
            <person name="Ichikawa N."/>
        </authorList>
    </citation>
    <scope>NUCLEOTIDE SEQUENCE [LARGE SCALE GENOMIC DNA]</scope>
    <source>
        <strain evidence="2 3">NBRC 106333</strain>
    </source>
</reference>
<keyword evidence="1" id="KW-0732">Signal</keyword>
<dbReference type="GO" id="GO:0015562">
    <property type="term" value="F:efflux transmembrane transporter activity"/>
    <property type="evidence" value="ECO:0007669"/>
    <property type="project" value="InterPro"/>
</dbReference>
<evidence type="ECO:0000256" key="1">
    <source>
        <dbReference type="SAM" id="SignalP"/>
    </source>
</evidence>
<dbReference type="Gene3D" id="1.20.1600.10">
    <property type="entry name" value="Outer membrane efflux proteins (OEP)"/>
    <property type="match status" value="1"/>
</dbReference>
<evidence type="ECO:0000313" key="2">
    <source>
        <dbReference type="EMBL" id="GEM48011.1"/>
    </source>
</evidence>
<protein>
    <recommendedName>
        <fullName evidence="4">Outer membrane efflux protein</fullName>
    </recommendedName>
</protein>
<proteinExistence type="predicted"/>
<dbReference type="Proteomes" id="UP000321306">
    <property type="component" value="Unassembled WGS sequence"/>
</dbReference>
<evidence type="ECO:0008006" key="4">
    <source>
        <dbReference type="Google" id="ProtNLM"/>
    </source>
</evidence>
<accession>A0A511N6I2</accession>
<dbReference type="PANTHER" id="PTHR30203">
    <property type="entry name" value="OUTER MEMBRANE CATION EFFLUX PROTEIN"/>
    <property type="match status" value="1"/>
</dbReference>
<sequence>MYRWTSILTLALLGAAHATSLPELLSLVEQQPTVRVAQLQIQEMQLKLTAPGVLPNVLLKGDVGYSKNQLTGSPDWSGDVGASVQYGLVTSNQQKTLIELELQKLQADLILTRIQSLKSLLDTEHLYRKTQLALQMAELDLRAQQLELKTRQARFALGAVTEGQVKNTELLVTRAEVSVKQQQVALRKAVSELQRLKLNLPDNLPELPLPPEDHAALSSDLLKNRKDLQELQVNAFKLNLANFPQLTLEGSYSNGSNALMGSLDQHLDAVLDYTYNFNPVNPQENWSIRLAAKFPLDFTRGSQQQINQQQQQVVKDNMNLLQSQMQRNKADALEQYRQNQELLLLSRQVVQLSQDALEQEKYRLAQGLVSEASVLQVQKELLKEQQNVMELEKTQLDLGLQVWEVYTWYPQNGK</sequence>
<feature type="chain" id="PRO_5022014587" description="Outer membrane efflux protein" evidence="1">
    <location>
        <begin position="19"/>
        <end position="414"/>
    </location>
</feature>
<evidence type="ECO:0000313" key="3">
    <source>
        <dbReference type="Proteomes" id="UP000321306"/>
    </source>
</evidence>
<comment type="caution">
    <text evidence="2">The sequence shown here is derived from an EMBL/GenBank/DDBJ whole genome shotgun (WGS) entry which is preliminary data.</text>
</comment>
<keyword evidence="3" id="KW-1185">Reference proteome</keyword>
<dbReference type="PANTHER" id="PTHR30203:SF24">
    <property type="entry name" value="BLR4935 PROTEIN"/>
    <property type="match status" value="1"/>
</dbReference>
<dbReference type="InterPro" id="IPR010131">
    <property type="entry name" value="MdtP/NodT-like"/>
</dbReference>
<dbReference type="SUPFAM" id="SSF56954">
    <property type="entry name" value="Outer membrane efflux proteins (OEP)"/>
    <property type="match status" value="1"/>
</dbReference>
<dbReference type="EMBL" id="BJXB01000017">
    <property type="protein sequence ID" value="GEM48011.1"/>
    <property type="molecule type" value="Genomic_DNA"/>
</dbReference>
<gene>
    <name evidence="2" type="ORF">DC3_36460</name>
</gene>
<dbReference type="RefSeq" id="WP_146886732.1">
    <property type="nucleotide sequence ID" value="NZ_BJXB01000017.1"/>
</dbReference>
<dbReference type="AlphaFoldDB" id="A0A511N6I2"/>
<dbReference type="OrthoDB" id="9829947at2"/>
<name>A0A511N6I2_DEIC1</name>
<organism evidence="2 3">
    <name type="scientific">Deinococcus cellulosilyticus (strain DSM 18568 / NBRC 106333 / KACC 11606 / 5516J-15)</name>
    <dbReference type="NCBI Taxonomy" id="1223518"/>
    <lineage>
        <taxon>Bacteria</taxon>
        <taxon>Thermotogati</taxon>
        <taxon>Deinococcota</taxon>
        <taxon>Deinococci</taxon>
        <taxon>Deinococcales</taxon>
        <taxon>Deinococcaceae</taxon>
        <taxon>Deinococcus</taxon>
    </lineage>
</organism>